<evidence type="ECO:0000256" key="1">
    <source>
        <dbReference type="ARBA" id="ARBA00009437"/>
    </source>
</evidence>
<dbReference type="GO" id="GO:0003677">
    <property type="term" value="F:DNA binding"/>
    <property type="evidence" value="ECO:0007669"/>
    <property type="project" value="UniProtKB-KW"/>
</dbReference>
<dbReference type="InterPro" id="IPR036388">
    <property type="entry name" value="WH-like_DNA-bd_sf"/>
</dbReference>
<dbReference type="GO" id="GO:0045893">
    <property type="term" value="P:positive regulation of DNA-templated transcription"/>
    <property type="evidence" value="ECO:0007669"/>
    <property type="project" value="InterPro"/>
</dbReference>
<dbReference type="PRINTS" id="PR00039">
    <property type="entry name" value="HTHLYSR"/>
</dbReference>
<dbReference type="Proteomes" id="UP000030960">
    <property type="component" value="Unassembled WGS sequence"/>
</dbReference>
<evidence type="ECO:0000256" key="2">
    <source>
        <dbReference type="ARBA" id="ARBA00023015"/>
    </source>
</evidence>
<evidence type="ECO:0000259" key="5">
    <source>
        <dbReference type="PROSITE" id="PS50931"/>
    </source>
</evidence>
<comment type="similarity">
    <text evidence="1">Belongs to the LysR transcriptional regulatory family.</text>
</comment>
<dbReference type="InterPro" id="IPR050950">
    <property type="entry name" value="HTH-type_LysR_regulators"/>
</dbReference>
<dbReference type="PANTHER" id="PTHR30419">
    <property type="entry name" value="HTH-TYPE TRANSCRIPTIONAL REGULATOR YBHD"/>
    <property type="match status" value="1"/>
</dbReference>
<reference evidence="6 7" key="1">
    <citation type="submission" date="2014-10" db="EMBL/GenBank/DDBJ databases">
        <title>Genome sequence of Ponticoccus sp. strain UMTAT08 isolated from clonal culture of toxic dinoflagellate Alexandrium tamiyavanichii.</title>
        <authorList>
            <person name="Gan H.Y."/>
            <person name="Muhd D.-D."/>
            <person name="Mohd Noor M.E."/>
            <person name="Yeong Y.S."/>
            <person name="Usup G."/>
        </authorList>
    </citation>
    <scope>NUCLEOTIDE SEQUENCE [LARGE SCALE GENOMIC DNA]</scope>
    <source>
        <strain evidence="6 7">UMTAT08</strain>
    </source>
</reference>
<dbReference type="PANTHER" id="PTHR30419:SF8">
    <property type="entry name" value="NITROGEN ASSIMILATION TRANSCRIPTIONAL ACTIVATOR-RELATED"/>
    <property type="match status" value="1"/>
</dbReference>
<dbReference type="InterPro" id="IPR000847">
    <property type="entry name" value="LysR_HTH_N"/>
</dbReference>
<gene>
    <name evidence="6" type="ORF">OA50_00787</name>
</gene>
<evidence type="ECO:0000313" key="7">
    <source>
        <dbReference type="Proteomes" id="UP000030960"/>
    </source>
</evidence>
<evidence type="ECO:0000256" key="4">
    <source>
        <dbReference type="ARBA" id="ARBA00023163"/>
    </source>
</evidence>
<dbReference type="NCBIfam" id="TIGR02424">
    <property type="entry name" value="TF_pcaQ"/>
    <property type="match status" value="1"/>
</dbReference>
<dbReference type="GO" id="GO:0019619">
    <property type="term" value="P:3,4-dihydroxybenzoate catabolic process"/>
    <property type="evidence" value="ECO:0007669"/>
    <property type="project" value="InterPro"/>
</dbReference>
<dbReference type="AlphaFoldDB" id="A0A0B3RVN0"/>
<keyword evidence="4" id="KW-0804">Transcription</keyword>
<dbReference type="Gene3D" id="3.40.190.10">
    <property type="entry name" value="Periplasmic binding protein-like II"/>
    <property type="match status" value="2"/>
</dbReference>
<dbReference type="Pfam" id="PF00126">
    <property type="entry name" value="HTH_1"/>
    <property type="match status" value="1"/>
</dbReference>
<dbReference type="GO" id="GO:0005829">
    <property type="term" value="C:cytosol"/>
    <property type="evidence" value="ECO:0007669"/>
    <property type="project" value="TreeGrafter"/>
</dbReference>
<keyword evidence="7" id="KW-1185">Reference proteome</keyword>
<keyword evidence="3" id="KW-0238">DNA-binding</keyword>
<dbReference type="PROSITE" id="PS50931">
    <property type="entry name" value="HTH_LYSR"/>
    <property type="match status" value="1"/>
</dbReference>
<accession>A0A0B3RVN0</accession>
<dbReference type="SUPFAM" id="SSF46785">
    <property type="entry name" value="Winged helix' DNA-binding domain"/>
    <property type="match status" value="1"/>
</dbReference>
<dbReference type="STRING" id="561184.SAMN05216376_12317"/>
<evidence type="ECO:0000256" key="3">
    <source>
        <dbReference type="ARBA" id="ARBA00023125"/>
    </source>
</evidence>
<proteinExistence type="inferred from homology"/>
<dbReference type="EMBL" id="JSUQ01000002">
    <property type="protein sequence ID" value="KHQ54950.1"/>
    <property type="molecule type" value="Genomic_DNA"/>
</dbReference>
<dbReference type="InterPro" id="IPR036390">
    <property type="entry name" value="WH_DNA-bd_sf"/>
</dbReference>
<dbReference type="InterPro" id="IPR012787">
    <property type="entry name" value="TF_PcaQ"/>
</dbReference>
<organism evidence="6 7">
    <name type="scientific">Mameliella alba</name>
    <dbReference type="NCBI Taxonomy" id="561184"/>
    <lineage>
        <taxon>Bacteria</taxon>
        <taxon>Pseudomonadati</taxon>
        <taxon>Pseudomonadota</taxon>
        <taxon>Alphaproteobacteria</taxon>
        <taxon>Rhodobacterales</taxon>
        <taxon>Roseobacteraceae</taxon>
        <taxon>Mameliella</taxon>
    </lineage>
</organism>
<dbReference type="InterPro" id="IPR005119">
    <property type="entry name" value="LysR_subst-bd"/>
</dbReference>
<sequence>MTFSALHLSKRESHLLDRRIKLRHLETVTAIARQGSLKGACAELNLTQPALSKTLKELEEILGAALMTRDRGGVRLTPEGEVFLEFAGQSLAALRRGVSGVAELREGGAEVLRVGALPSVAVRLMPRVVARFRELSPATRLVLRDGAHGALTRDLQSGALDLVIGRMGAPDSMAGVSFTQLYQEGVVCVVRSQHPLLARPVLAPQDLVDWPVLYPPEGAAIRPLVDRWCLAQGLGPFHDRIDCVSGAFGRRFLRQSDMLWFISEGVVAPEIDDGALAALPLDLGLTAGPVGLMTRPDSAASRSRQLFERALRHEAESLPTS</sequence>
<dbReference type="Pfam" id="PF03466">
    <property type="entry name" value="LysR_substrate"/>
    <property type="match status" value="1"/>
</dbReference>
<evidence type="ECO:0000313" key="6">
    <source>
        <dbReference type="EMBL" id="KHQ54950.1"/>
    </source>
</evidence>
<feature type="domain" description="HTH lysR-type" evidence="5">
    <location>
        <begin position="20"/>
        <end position="77"/>
    </location>
</feature>
<comment type="caution">
    <text evidence="6">The sequence shown here is derived from an EMBL/GenBank/DDBJ whole genome shotgun (WGS) entry which is preliminary data.</text>
</comment>
<dbReference type="PATRIC" id="fig|1515334.3.peg.801"/>
<protein>
    <submittedName>
        <fullName evidence="6">LysR family transcriptional regulator</fullName>
    </submittedName>
</protein>
<dbReference type="GO" id="GO:0003700">
    <property type="term" value="F:DNA-binding transcription factor activity"/>
    <property type="evidence" value="ECO:0007669"/>
    <property type="project" value="InterPro"/>
</dbReference>
<dbReference type="SUPFAM" id="SSF53850">
    <property type="entry name" value="Periplasmic binding protein-like II"/>
    <property type="match status" value="1"/>
</dbReference>
<dbReference type="Gene3D" id="1.10.10.10">
    <property type="entry name" value="Winged helix-like DNA-binding domain superfamily/Winged helix DNA-binding domain"/>
    <property type="match status" value="1"/>
</dbReference>
<keyword evidence="2" id="KW-0805">Transcription regulation</keyword>
<name>A0A0B3RVN0_9RHOB</name>